<dbReference type="GeneID" id="14493768"/>
<dbReference type="OMA" id="DYWQRYQ"/>
<evidence type="ECO:0000313" key="3">
    <source>
        <dbReference type="Proteomes" id="UP000002866"/>
    </source>
</evidence>
<dbReference type="GO" id="GO:0030447">
    <property type="term" value="P:filamentous growth"/>
    <property type="evidence" value="ECO:0007669"/>
    <property type="project" value="EnsemblFungi"/>
</dbReference>
<dbReference type="PANTHER" id="PTHR28229">
    <property type="entry name" value="TRANSLOCATION PROTEIN SEC66"/>
    <property type="match status" value="1"/>
</dbReference>
<dbReference type="EMBL" id="HE806317">
    <property type="protein sequence ID" value="CCH59273.1"/>
    <property type="molecule type" value="Genomic_DNA"/>
</dbReference>
<dbReference type="KEGG" id="tbl:TBLA_0B04360"/>
<dbReference type="GO" id="GO:0031204">
    <property type="term" value="P:post-translational protein targeting to membrane, translocation"/>
    <property type="evidence" value="ECO:0007669"/>
    <property type="project" value="EnsemblFungi"/>
</dbReference>
<name>I2GYS1_HENB6</name>
<dbReference type="RefSeq" id="XP_004178792.1">
    <property type="nucleotide sequence ID" value="XM_004178744.1"/>
</dbReference>
<keyword evidence="3" id="KW-1185">Reference proteome</keyword>
<keyword evidence="1" id="KW-1133">Transmembrane helix</keyword>
<dbReference type="eggNOG" id="KOG4699">
    <property type="taxonomic scope" value="Eukaryota"/>
</dbReference>
<gene>
    <name evidence="2" type="primary">TBLA0B04360</name>
    <name evidence="2" type="ORF">TBLA_0B04360</name>
</gene>
<organism evidence="2 3">
    <name type="scientific">Henningerozyma blattae (strain ATCC 34711 / CBS 6284 / DSM 70876 / NBRC 10599 / NRRL Y-10934 / UCD 77-7)</name>
    <name type="common">Yeast</name>
    <name type="synonym">Tetrapisispora blattae</name>
    <dbReference type="NCBI Taxonomy" id="1071380"/>
    <lineage>
        <taxon>Eukaryota</taxon>
        <taxon>Fungi</taxon>
        <taxon>Dikarya</taxon>
        <taxon>Ascomycota</taxon>
        <taxon>Saccharomycotina</taxon>
        <taxon>Saccharomycetes</taxon>
        <taxon>Saccharomycetales</taxon>
        <taxon>Saccharomycetaceae</taxon>
        <taxon>Henningerozyma</taxon>
    </lineage>
</organism>
<evidence type="ECO:0000256" key="1">
    <source>
        <dbReference type="SAM" id="Phobius"/>
    </source>
</evidence>
<dbReference type="PANTHER" id="PTHR28229:SF1">
    <property type="entry name" value="TRANSLOCATION PROTEIN SEC66"/>
    <property type="match status" value="1"/>
</dbReference>
<protein>
    <recommendedName>
        <fullName evidence="4">Translocation protein SEC66</fullName>
    </recommendedName>
</protein>
<sequence length="230" mass="26548">MSFENNNTFTEANNAFNGTFNETFNNDNYSNTNGTAFDDTKLEDSIMAVSVYTPLIYVGILLISLMVFGSQYRKNQVKKLAKLKSIFDEQEAKDLYFELKTLNESGETKIHDKVLKAALLNRGSEAIRRSLKLKELAPQVEINYKTGSVGEDYWQRYQNEVKLIELEFKETLQEAELLQPGWSQMFVVVAKEICFNQALARRYQSILKRKEVAIEKWDLKLDNDGKLIEN</sequence>
<evidence type="ECO:0008006" key="4">
    <source>
        <dbReference type="Google" id="ProtNLM"/>
    </source>
</evidence>
<reference evidence="2 3" key="1">
    <citation type="journal article" date="2011" name="Proc. Natl. Acad. Sci. U.S.A.">
        <title>Evolutionary erosion of yeast sex chromosomes by mating-type switching accidents.</title>
        <authorList>
            <person name="Gordon J.L."/>
            <person name="Armisen D."/>
            <person name="Proux-Wera E."/>
            <person name="Oheigeartaigh S.S."/>
            <person name="Byrne K.P."/>
            <person name="Wolfe K.H."/>
        </authorList>
    </citation>
    <scope>NUCLEOTIDE SEQUENCE [LARGE SCALE GENOMIC DNA]</scope>
    <source>
        <strain evidence="3">ATCC 34711 / CBS 6284 / DSM 70876 / NBRC 10599 / NRRL Y-10934 / UCD 77-7</strain>
    </source>
</reference>
<dbReference type="InParanoid" id="I2GYS1"/>
<keyword evidence="1" id="KW-0472">Membrane</keyword>
<accession>I2GYS1</accession>
<dbReference type="HOGENOM" id="CLU_066294_1_1_1"/>
<proteinExistence type="predicted"/>
<feature type="transmembrane region" description="Helical" evidence="1">
    <location>
        <begin position="46"/>
        <end position="69"/>
    </location>
</feature>
<dbReference type="FunCoup" id="I2GYS1">
    <property type="interactions" value="66"/>
</dbReference>
<keyword evidence="1" id="KW-0812">Transmembrane</keyword>
<dbReference type="GO" id="GO:0008320">
    <property type="term" value="F:protein transmembrane transporter activity"/>
    <property type="evidence" value="ECO:0007669"/>
    <property type="project" value="EnsemblFungi"/>
</dbReference>
<dbReference type="GO" id="GO:0071256">
    <property type="term" value="C:translocon complex"/>
    <property type="evidence" value="ECO:0007669"/>
    <property type="project" value="EnsemblFungi"/>
</dbReference>
<dbReference type="Proteomes" id="UP000002866">
    <property type="component" value="Chromosome 2"/>
</dbReference>
<dbReference type="InterPro" id="IPR018624">
    <property type="entry name" value="Sec66"/>
</dbReference>
<evidence type="ECO:0000313" key="2">
    <source>
        <dbReference type="EMBL" id="CCH59273.1"/>
    </source>
</evidence>
<dbReference type="STRING" id="1071380.I2GYS1"/>
<dbReference type="Pfam" id="PF09802">
    <property type="entry name" value="Sec66"/>
    <property type="match status" value="1"/>
</dbReference>
<dbReference type="GO" id="GO:0031207">
    <property type="term" value="C:Sec62/Sec63 complex"/>
    <property type="evidence" value="ECO:0007669"/>
    <property type="project" value="EnsemblFungi"/>
</dbReference>
<dbReference type="AlphaFoldDB" id="I2GYS1"/>
<dbReference type="OrthoDB" id="73168at2759"/>